<dbReference type="RefSeq" id="WP_090393578.1">
    <property type="nucleotide sequence ID" value="NZ_FMZO01000031.1"/>
</dbReference>
<keyword evidence="3" id="KW-1185">Reference proteome</keyword>
<proteinExistence type="predicted"/>
<reference evidence="3" key="1">
    <citation type="submission" date="2016-10" db="EMBL/GenBank/DDBJ databases">
        <authorList>
            <person name="Varghese N."/>
            <person name="Submissions S."/>
        </authorList>
    </citation>
    <scope>NUCLEOTIDE SEQUENCE [LARGE SCALE GENOMIC DNA]</scope>
    <source>
        <strain evidence="3">DSM 25811 / CCM 8410 / LMG 26954 / E90</strain>
    </source>
</reference>
<evidence type="ECO:0000256" key="1">
    <source>
        <dbReference type="SAM" id="Phobius"/>
    </source>
</evidence>
<dbReference type="STRING" id="1285928.SAMN04487894_13122"/>
<sequence length="129" mass="14189">MQKNNFTDKTLQTIIGTLLRYGVWLALGTGAAGGVVYLLKHGGEPMHYASFTEADKSIGQLLKEMVTGIKSHSGTSIIFLGIILLFLTPALRLLFSFIAFLVEKDYLYVLITFIVMMIIGISISLGYSH</sequence>
<keyword evidence="1" id="KW-0472">Membrane</keyword>
<gene>
    <name evidence="2" type="ORF">SAMN04487894_13122</name>
</gene>
<dbReference type="Pfam" id="PF07843">
    <property type="entry name" value="DUF1634"/>
    <property type="match status" value="1"/>
</dbReference>
<protein>
    <submittedName>
        <fullName evidence="2">Uncharacterized membrane protein</fullName>
    </submittedName>
</protein>
<dbReference type="AlphaFoldDB" id="A0A1G7BMX8"/>
<name>A0A1G7BMX8_NIADE</name>
<feature type="transmembrane region" description="Helical" evidence="1">
    <location>
        <begin position="77"/>
        <end position="100"/>
    </location>
</feature>
<evidence type="ECO:0000313" key="3">
    <source>
        <dbReference type="Proteomes" id="UP000198757"/>
    </source>
</evidence>
<feature type="transmembrane region" description="Helical" evidence="1">
    <location>
        <begin position="106"/>
        <end position="127"/>
    </location>
</feature>
<dbReference type="Proteomes" id="UP000198757">
    <property type="component" value="Unassembled WGS sequence"/>
</dbReference>
<keyword evidence="1" id="KW-0812">Transmembrane</keyword>
<organism evidence="2 3">
    <name type="scientific">Niabella drilacis (strain DSM 25811 / CCM 8410 / CCUG 62505 / LMG 26954 / E90)</name>
    <dbReference type="NCBI Taxonomy" id="1285928"/>
    <lineage>
        <taxon>Bacteria</taxon>
        <taxon>Pseudomonadati</taxon>
        <taxon>Bacteroidota</taxon>
        <taxon>Chitinophagia</taxon>
        <taxon>Chitinophagales</taxon>
        <taxon>Chitinophagaceae</taxon>
        <taxon>Niabella</taxon>
    </lineage>
</organism>
<feature type="transmembrane region" description="Helical" evidence="1">
    <location>
        <begin position="21"/>
        <end position="39"/>
    </location>
</feature>
<evidence type="ECO:0000313" key="2">
    <source>
        <dbReference type="EMBL" id="SDE28307.1"/>
    </source>
</evidence>
<keyword evidence="1" id="KW-1133">Transmembrane helix</keyword>
<accession>A0A1G7BMX8</accession>
<dbReference type="OrthoDB" id="1072981at2"/>
<dbReference type="InterPro" id="IPR012861">
    <property type="entry name" value="DUF1634"/>
</dbReference>
<dbReference type="EMBL" id="FMZO01000031">
    <property type="protein sequence ID" value="SDE28307.1"/>
    <property type="molecule type" value="Genomic_DNA"/>
</dbReference>